<gene>
    <name evidence="1" type="ORF">DPMN_039189</name>
</gene>
<comment type="caution">
    <text evidence="1">The sequence shown here is derived from an EMBL/GenBank/DDBJ whole genome shotgun (WGS) entry which is preliminary data.</text>
</comment>
<name>A0A9D4MIF6_DREPO</name>
<dbReference type="Proteomes" id="UP000828390">
    <property type="component" value="Unassembled WGS sequence"/>
</dbReference>
<dbReference type="EMBL" id="JAIWYP010000002">
    <property type="protein sequence ID" value="KAH3875907.1"/>
    <property type="molecule type" value="Genomic_DNA"/>
</dbReference>
<reference evidence="1" key="2">
    <citation type="submission" date="2020-11" db="EMBL/GenBank/DDBJ databases">
        <authorList>
            <person name="McCartney M.A."/>
            <person name="Auch B."/>
            <person name="Kono T."/>
            <person name="Mallez S."/>
            <person name="Becker A."/>
            <person name="Gohl D.M."/>
            <person name="Silverstein K.A.T."/>
            <person name="Koren S."/>
            <person name="Bechman K.B."/>
            <person name="Herman A."/>
            <person name="Abrahante J.E."/>
            <person name="Garbe J."/>
        </authorList>
    </citation>
    <scope>NUCLEOTIDE SEQUENCE</scope>
    <source>
        <strain evidence="1">Duluth1</strain>
        <tissue evidence="1">Whole animal</tissue>
    </source>
</reference>
<evidence type="ECO:0000313" key="2">
    <source>
        <dbReference type="Proteomes" id="UP000828390"/>
    </source>
</evidence>
<protein>
    <submittedName>
        <fullName evidence="1">Uncharacterized protein</fullName>
    </submittedName>
</protein>
<keyword evidence="2" id="KW-1185">Reference proteome</keyword>
<sequence length="66" mass="7782">METAKKPRVQYRCKNVRRPTEREDVWAISSNTMLLLIKYLHMQPLQLQMSDTAAPSGSRYKIRTPF</sequence>
<dbReference type="AlphaFoldDB" id="A0A9D4MIF6"/>
<organism evidence="1 2">
    <name type="scientific">Dreissena polymorpha</name>
    <name type="common">Zebra mussel</name>
    <name type="synonym">Mytilus polymorpha</name>
    <dbReference type="NCBI Taxonomy" id="45954"/>
    <lineage>
        <taxon>Eukaryota</taxon>
        <taxon>Metazoa</taxon>
        <taxon>Spiralia</taxon>
        <taxon>Lophotrochozoa</taxon>
        <taxon>Mollusca</taxon>
        <taxon>Bivalvia</taxon>
        <taxon>Autobranchia</taxon>
        <taxon>Heteroconchia</taxon>
        <taxon>Euheterodonta</taxon>
        <taxon>Imparidentia</taxon>
        <taxon>Neoheterodontei</taxon>
        <taxon>Myida</taxon>
        <taxon>Dreissenoidea</taxon>
        <taxon>Dreissenidae</taxon>
        <taxon>Dreissena</taxon>
    </lineage>
</organism>
<accession>A0A9D4MIF6</accession>
<evidence type="ECO:0000313" key="1">
    <source>
        <dbReference type="EMBL" id="KAH3875907.1"/>
    </source>
</evidence>
<reference evidence="1" key="1">
    <citation type="journal article" date="2019" name="bioRxiv">
        <title>The Genome of the Zebra Mussel, Dreissena polymorpha: A Resource for Invasive Species Research.</title>
        <authorList>
            <person name="McCartney M.A."/>
            <person name="Auch B."/>
            <person name="Kono T."/>
            <person name="Mallez S."/>
            <person name="Zhang Y."/>
            <person name="Obille A."/>
            <person name="Becker A."/>
            <person name="Abrahante J.E."/>
            <person name="Garbe J."/>
            <person name="Badalamenti J.P."/>
            <person name="Herman A."/>
            <person name="Mangelson H."/>
            <person name="Liachko I."/>
            <person name="Sullivan S."/>
            <person name="Sone E.D."/>
            <person name="Koren S."/>
            <person name="Silverstein K.A.T."/>
            <person name="Beckman K.B."/>
            <person name="Gohl D.M."/>
        </authorList>
    </citation>
    <scope>NUCLEOTIDE SEQUENCE</scope>
    <source>
        <strain evidence="1">Duluth1</strain>
        <tissue evidence="1">Whole animal</tissue>
    </source>
</reference>
<proteinExistence type="predicted"/>